<reference evidence="2 3" key="1">
    <citation type="submission" date="2018-05" db="EMBL/GenBank/DDBJ databases">
        <title>Complete Genome Sequences of Extremely Thermoacidophilic, Metal-Mobilizing Type-Strain Members of the Archaeal Family Sulfolobaceae: Acidianus brierleyi DSM-1651T, Acidianus sulfidivorans DSM-18786T, Metallosphaera hakonensis DSM-7519T, and Metallosphaera prunae DSM-10039T.</title>
        <authorList>
            <person name="Counts J.A."/>
            <person name="Kelly R.M."/>
        </authorList>
    </citation>
    <scope>NUCLEOTIDE SEQUENCE [LARGE SCALE GENOMIC DNA]</scope>
    <source>
        <strain evidence="2 3">DSM 1651</strain>
    </source>
</reference>
<dbReference type="InterPro" id="IPR002831">
    <property type="entry name" value="Tscrpt_reg_TrmB_N"/>
</dbReference>
<gene>
    <name evidence="2" type="ORF">DFR85_15610</name>
</gene>
<organism evidence="2 3">
    <name type="scientific">Acidianus brierleyi</name>
    <dbReference type="NCBI Taxonomy" id="41673"/>
    <lineage>
        <taxon>Archaea</taxon>
        <taxon>Thermoproteota</taxon>
        <taxon>Thermoprotei</taxon>
        <taxon>Sulfolobales</taxon>
        <taxon>Sulfolobaceae</taxon>
        <taxon>Acidianus</taxon>
    </lineage>
</organism>
<dbReference type="OrthoDB" id="39591at2157"/>
<dbReference type="RefSeq" id="WP_110271671.1">
    <property type="nucleotide sequence ID" value="NZ_CP029289.2"/>
</dbReference>
<evidence type="ECO:0000259" key="1">
    <source>
        <dbReference type="Pfam" id="PF01978"/>
    </source>
</evidence>
<dbReference type="AlphaFoldDB" id="A0A2U9IID7"/>
<evidence type="ECO:0000313" key="2">
    <source>
        <dbReference type="EMBL" id="AWR95793.1"/>
    </source>
</evidence>
<feature type="domain" description="Transcription regulator TrmB N-terminal" evidence="1">
    <location>
        <begin position="21"/>
        <end position="88"/>
    </location>
</feature>
<dbReference type="GeneID" id="36833612"/>
<dbReference type="EMBL" id="CP029289">
    <property type="protein sequence ID" value="AWR95793.1"/>
    <property type="molecule type" value="Genomic_DNA"/>
</dbReference>
<dbReference type="Pfam" id="PF01978">
    <property type="entry name" value="TrmB"/>
    <property type="match status" value="1"/>
</dbReference>
<proteinExistence type="predicted"/>
<dbReference type="KEGG" id="abri:DFR85_15610"/>
<accession>A0A2U9IID7</accession>
<sequence>MEEQISKEQINNDKWHNIKCCYRLSETEISCFIKLLELNRPVTSIELAGLMKFSKTTVETALRKLTDVGLVTRQKLEGARIGRPKYVYSLPEYIWGKIEKDLNKCGEAMKNTKL</sequence>
<evidence type="ECO:0000313" key="3">
    <source>
        <dbReference type="Proteomes" id="UP000248044"/>
    </source>
</evidence>
<dbReference type="Proteomes" id="UP000248044">
    <property type="component" value="Chromosome"/>
</dbReference>
<dbReference type="Gene3D" id="1.10.10.10">
    <property type="entry name" value="Winged helix-like DNA-binding domain superfamily/Winged helix DNA-binding domain"/>
    <property type="match status" value="1"/>
</dbReference>
<dbReference type="InterPro" id="IPR036390">
    <property type="entry name" value="WH_DNA-bd_sf"/>
</dbReference>
<name>A0A2U9IID7_9CREN</name>
<dbReference type="InterPro" id="IPR036388">
    <property type="entry name" value="WH-like_DNA-bd_sf"/>
</dbReference>
<keyword evidence="3" id="KW-1185">Reference proteome</keyword>
<dbReference type="SUPFAM" id="SSF46785">
    <property type="entry name" value="Winged helix' DNA-binding domain"/>
    <property type="match status" value="1"/>
</dbReference>
<protein>
    <submittedName>
        <fullName evidence="2">TrmB family transcriptional regulator</fullName>
    </submittedName>
</protein>